<gene>
    <name evidence="1" type="ordered locus">Shel_03700</name>
</gene>
<dbReference type="eggNOG" id="COG3077">
    <property type="taxonomic scope" value="Bacteria"/>
</dbReference>
<evidence type="ECO:0000313" key="2">
    <source>
        <dbReference type="Proteomes" id="UP000002026"/>
    </source>
</evidence>
<dbReference type="Gene3D" id="1.10.1220.10">
    <property type="entry name" value="Met repressor-like"/>
    <property type="match status" value="1"/>
</dbReference>
<evidence type="ECO:0000313" key="1">
    <source>
        <dbReference type="EMBL" id="ACV21432.1"/>
    </source>
</evidence>
<dbReference type="EMBL" id="CP001684">
    <property type="protein sequence ID" value="ACV21432.1"/>
    <property type="molecule type" value="Genomic_DNA"/>
</dbReference>
<accession>C7N2C6</accession>
<dbReference type="Proteomes" id="UP000002026">
    <property type="component" value="Chromosome"/>
</dbReference>
<dbReference type="HOGENOM" id="CLU_2304158_0_0_11"/>
<protein>
    <recommendedName>
        <fullName evidence="3">RelB antitoxin</fullName>
    </recommendedName>
</protein>
<reference evidence="1 2" key="1">
    <citation type="journal article" date="2009" name="Stand. Genomic Sci.">
        <title>Complete genome sequence of Slackia heliotrinireducens type strain (RHS 1).</title>
        <authorList>
            <person name="Pukall R."/>
            <person name="Lapidus A."/>
            <person name="Nolan M."/>
            <person name="Copeland A."/>
            <person name="Glavina Del Rio T."/>
            <person name="Lucas S."/>
            <person name="Chen F."/>
            <person name="Tice H."/>
            <person name="Cheng J.F."/>
            <person name="Chertkov O."/>
            <person name="Bruce D."/>
            <person name="Goodwin L."/>
            <person name="Kuske C."/>
            <person name="Brettin T."/>
            <person name="Detter J.C."/>
            <person name="Han C."/>
            <person name="Pitluck S."/>
            <person name="Pati A."/>
            <person name="Mavrommatis K."/>
            <person name="Ivanova N."/>
            <person name="Ovchinnikova G."/>
            <person name="Chen A."/>
            <person name="Palaniappan K."/>
            <person name="Schneider S."/>
            <person name="Rohde M."/>
            <person name="Chain P."/>
            <person name="D'haeseleer P."/>
            <person name="Goker M."/>
            <person name="Bristow J."/>
            <person name="Eisen J.A."/>
            <person name="Markowitz V."/>
            <person name="Kyrpides N.C."/>
            <person name="Klenk H.P."/>
            <person name="Hugenholtz P."/>
        </authorList>
    </citation>
    <scope>NUCLEOTIDE SEQUENCE [LARGE SCALE GENOMIC DNA]</scope>
    <source>
        <strain evidence="2">ATCC 29202 / DSM 20476 / NCTC 11029 / RHS 1</strain>
    </source>
</reference>
<dbReference type="RefSeq" id="WP_012797539.1">
    <property type="nucleotide sequence ID" value="NC_013165.1"/>
</dbReference>
<sequence>MNAEAVISVSMPESLKQGGTQVLDRLNVSPTELVCSVYRYLLNEQALPPCLDIAQDGKTTPHQRRRLLLRSVAGTVELPGGYVLDQDREARILEKYADVL</sequence>
<proteinExistence type="predicted"/>
<dbReference type="GO" id="GO:0006355">
    <property type="term" value="P:regulation of DNA-templated transcription"/>
    <property type="evidence" value="ECO:0007669"/>
    <property type="project" value="InterPro"/>
</dbReference>
<name>C7N2C6_SLAHD</name>
<dbReference type="InterPro" id="IPR013321">
    <property type="entry name" value="Arc_rbn_hlx_hlx"/>
</dbReference>
<keyword evidence="2" id="KW-1185">Reference proteome</keyword>
<evidence type="ECO:0008006" key="3">
    <source>
        <dbReference type="Google" id="ProtNLM"/>
    </source>
</evidence>
<dbReference type="KEGG" id="shi:Shel_03700"/>
<organism evidence="1 2">
    <name type="scientific">Slackia heliotrinireducens (strain ATCC 29202 / DSM 20476 / NCTC 11029 / RHS 1)</name>
    <name type="common">Peptococcus heliotrinreducens</name>
    <dbReference type="NCBI Taxonomy" id="471855"/>
    <lineage>
        <taxon>Bacteria</taxon>
        <taxon>Bacillati</taxon>
        <taxon>Actinomycetota</taxon>
        <taxon>Coriobacteriia</taxon>
        <taxon>Eggerthellales</taxon>
        <taxon>Eggerthellaceae</taxon>
        <taxon>Slackia</taxon>
    </lineage>
</organism>
<dbReference type="AlphaFoldDB" id="C7N2C6"/>
<dbReference type="STRING" id="471855.Shel_03700"/>